<organism evidence="8 9">
    <name type="scientific">Erythranthe guttata</name>
    <name type="common">Yellow monkey flower</name>
    <name type="synonym">Mimulus guttatus</name>
    <dbReference type="NCBI Taxonomy" id="4155"/>
    <lineage>
        <taxon>Eukaryota</taxon>
        <taxon>Viridiplantae</taxon>
        <taxon>Streptophyta</taxon>
        <taxon>Embryophyta</taxon>
        <taxon>Tracheophyta</taxon>
        <taxon>Spermatophyta</taxon>
        <taxon>Magnoliopsida</taxon>
        <taxon>eudicotyledons</taxon>
        <taxon>Gunneridae</taxon>
        <taxon>Pentapetalae</taxon>
        <taxon>asterids</taxon>
        <taxon>lamiids</taxon>
        <taxon>Lamiales</taxon>
        <taxon>Phrymaceae</taxon>
        <taxon>Erythranthe</taxon>
    </lineage>
</organism>
<dbReference type="InterPro" id="IPR058746">
    <property type="entry name" value="Znf_RING-type_Topors"/>
</dbReference>
<dbReference type="PANTHER" id="PTHR47177:SF4">
    <property type="entry name" value="OS06G0283200 PROTEIN"/>
    <property type="match status" value="1"/>
</dbReference>
<dbReference type="PROSITE" id="PS00518">
    <property type="entry name" value="ZF_RING_1"/>
    <property type="match status" value="1"/>
</dbReference>
<dbReference type="InterPro" id="IPR001841">
    <property type="entry name" value="Znf_RING"/>
</dbReference>
<dbReference type="KEGG" id="egt:105957195"/>
<evidence type="ECO:0000256" key="5">
    <source>
        <dbReference type="SAM" id="MobiDB-lite"/>
    </source>
</evidence>
<dbReference type="EMBL" id="KI630505">
    <property type="protein sequence ID" value="EYU38152.1"/>
    <property type="molecule type" value="Genomic_DNA"/>
</dbReference>
<dbReference type="Pfam" id="PF00628">
    <property type="entry name" value="PHD"/>
    <property type="match status" value="1"/>
</dbReference>
<dbReference type="STRING" id="4155.A0A022RCS5"/>
<evidence type="ECO:0000259" key="6">
    <source>
        <dbReference type="PROSITE" id="PS50016"/>
    </source>
</evidence>
<dbReference type="InterPro" id="IPR001965">
    <property type="entry name" value="Znf_PHD"/>
</dbReference>
<evidence type="ECO:0000256" key="3">
    <source>
        <dbReference type="ARBA" id="ARBA00022833"/>
    </source>
</evidence>
<feature type="compositionally biased region" description="Polar residues" evidence="5">
    <location>
        <begin position="379"/>
        <end position="401"/>
    </location>
</feature>
<gene>
    <name evidence="8" type="ORF">MIMGU_mgv1a003288mg</name>
</gene>
<evidence type="ECO:0000256" key="2">
    <source>
        <dbReference type="ARBA" id="ARBA00022771"/>
    </source>
</evidence>
<evidence type="ECO:0008006" key="10">
    <source>
        <dbReference type="Google" id="ProtNLM"/>
    </source>
</evidence>
<feature type="region of interest" description="Disordered" evidence="5">
    <location>
        <begin position="1"/>
        <end position="24"/>
    </location>
</feature>
<keyword evidence="1" id="KW-0479">Metal-binding</keyword>
<feature type="domain" description="RING-type" evidence="7">
    <location>
        <begin position="47"/>
        <end position="90"/>
    </location>
</feature>
<feature type="region of interest" description="Disordered" evidence="5">
    <location>
        <begin position="376"/>
        <end position="401"/>
    </location>
</feature>
<dbReference type="InterPro" id="IPR019787">
    <property type="entry name" value="Znf_PHD-finger"/>
</dbReference>
<proteinExistence type="predicted"/>
<dbReference type="InterPro" id="IPR013083">
    <property type="entry name" value="Znf_RING/FYVE/PHD"/>
</dbReference>
<dbReference type="SUPFAM" id="SSF57850">
    <property type="entry name" value="RING/U-box"/>
    <property type="match status" value="1"/>
</dbReference>
<dbReference type="OMA" id="KHESRCP"/>
<evidence type="ECO:0000259" key="7">
    <source>
        <dbReference type="PROSITE" id="PS50089"/>
    </source>
</evidence>
<dbReference type="PROSITE" id="PS50089">
    <property type="entry name" value="ZF_RING_2"/>
    <property type="match status" value="1"/>
</dbReference>
<evidence type="ECO:0000256" key="1">
    <source>
        <dbReference type="ARBA" id="ARBA00022723"/>
    </source>
</evidence>
<evidence type="ECO:0000313" key="8">
    <source>
        <dbReference type="EMBL" id="EYU38152.1"/>
    </source>
</evidence>
<keyword evidence="9" id="KW-1185">Reference proteome</keyword>
<dbReference type="GO" id="GO:0008270">
    <property type="term" value="F:zinc ion binding"/>
    <property type="evidence" value="ECO:0007669"/>
    <property type="project" value="UniProtKB-KW"/>
</dbReference>
<dbReference type="PhylomeDB" id="A0A022RCS5"/>
<dbReference type="PROSITE" id="PS50016">
    <property type="entry name" value="ZF_PHD_2"/>
    <property type="match status" value="1"/>
</dbReference>
<dbReference type="Pfam" id="PF13639">
    <property type="entry name" value="zf-RING_2"/>
    <property type="match status" value="1"/>
</dbReference>
<dbReference type="SMART" id="SM00249">
    <property type="entry name" value="PHD"/>
    <property type="match status" value="1"/>
</dbReference>
<dbReference type="SMART" id="SM00184">
    <property type="entry name" value="RING"/>
    <property type="match status" value="1"/>
</dbReference>
<sequence>MATHPEHSSHTSPNKRLKTLDQFSPSFLPGGKSKIEEEVENESADCCGICLSEAGNGGIIRGYVDSCDHYFCFVCIMEWAKVESKCPFCKRRFSTIRRPRKPPVFTSERLVQVPVRDQAYHYSGNTANGPSDPYSEVNCSVCHNTSHENLLLLCDLCDAASHTYCVGLGATIPEGDWFCHDCKLLRDYSTIESDTDSSIQISTDTLNEPASANEHVSAYDIVRGCGSSISQRFKKHASSYPCHLPSTSTTRNLDRPISASLKIVTKIAAQPNARTLQHCRDLHDRIRLLRENWNGLRNGNLHFSSPCEGKISNKKSEDQCSSSAVTKDVGAREIHKAWKMMDKAKSTRQGRQRSTITSVRKLGDIKNAEDLSCRHLLPDSSQQNGSKNVGSNVQGNNCDHSTENNYYKQAYSVSGKQKWISHSSEKLPGEKSIKGPALLSSSVVSEPVVSNVDRVKGVEHTSSSHSKVNNTKEKSELKKICVDRKEYDDAKSEIQSLVKLNLKLQTKEEKLGIDAFKEVARQATHSILAACGLEQPKPGSCSIPGFLCSHPNENRQLHKSSLMPNSCRECFYVFVKDMVNTVVMFHKTRSREKT</sequence>
<dbReference type="Proteomes" id="UP000030748">
    <property type="component" value="Unassembled WGS sequence"/>
</dbReference>
<dbReference type="eggNOG" id="KOG4430">
    <property type="taxonomic scope" value="Eukaryota"/>
</dbReference>
<keyword evidence="2 4" id="KW-0863">Zinc-finger</keyword>
<reference evidence="8 9" key="1">
    <citation type="journal article" date="2013" name="Proc. Natl. Acad. Sci. U.S.A.">
        <title>Fine-scale variation in meiotic recombination in Mimulus inferred from population shotgun sequencing.</title>
        <authorList>
            <person name="Hellsten U."/>
            <person name="Wright K.M."/>
            <person name="Jenkins J."/>
            <person name="Shu S."/>
            <person name="Yuan Y."/>
            <person name="Wessler S.R."/>
            <person name="Schmutz J."/>
            <person name="Willis J.H."/>
            <person name="Rokhsar D.S."/>
        </authorList>
    </citation>
    <scope>NUCLEOTIDE SEQUENCE [LARGE SCALE GENOMIC DNA]</scope>
    <source>
        <strain evidence="9">cv. DUN x IM62</strain>
    </source>
</reference>
<feature type="region of interest" description="Disordered" evidence="5">
    <location>
        <begin position="341"/>
        <end position="361"/>
    </location>
</feature>
<protein>
    <recommendedName>
        <fullName evidence="10">PHD-type domain-containing protein</fullName>
    </recommendedName>
</protein>
<name>A0A022RCS5_ERYGU</name>
<dbReference type="OrthoDB" id="365379at2759"/>
<dbReference type="InterPro" id="IPR011011">
    <property type="entry name" value="Znf_FYVE_PHD"/>
</dbReference>
<evidence type="ECO:0000313" key="9">
    <source>
        <dbReference type="Proteomes" id="UP000030748"/>
    </source>
</evidence>
<dbReference type="InterPro" id="IPR017907">
    <property type="entry name" value="Znf_RING_CS"/>
</dbReference>
<feature type="domain" description="PHD-type" evidence="6">
    <location>
        <begin position="136"/>
        <end position="185"/>
    </location>
</feature>
<accession>A0A022RCS5</accession>
<dbReference type="PANTHER" id="PTHR47177">
    <property type="entry name" value="F18C1.6 PROTEIN"/>
    <property type="match status" value="1"/>
</dbReference>
<keyword evidence="3" id="KW-0862">Zinc</keyword>
<dbReference type="AlphaFoldDB" id="A0A022RCS5"/>
<dbReference type="Gene3D" id="3.30.40.10">
    <property type="entry name" value="Zinc/RING finger domain, C3HC4 (zinc finger)"/>
    <property type="match status" value="2"/>
</dbReference>
<evidence type="ECO:0000256" key="4">
    <source>
        <dbReference type="PROSITE-ProRule" id="PRU00175"/>
    </source>
</evidence>
<dbReference type="SUPFAM" id="SSF57903">
    <property type="entry name" value="FYVE/PHD zinc finger"/>
    <property type="match status" value="1"/>
</dbReference>
<dbReference type="CDD" id="cd16574">
    <property type="entry name" value="RING-HC_Topors"/>
    <property type="match status" value="1"/>
</dbReference>